<dbReference type="Pfam" id="PF00933">
    <property type="entry name" value="Glyco_hydro_3"/>
    <property type="match status" value="1"/>
</dbReference>
<protein>
    <submittedName>
        <fullName evidence="6">Glycoside hydrolase family 3 C-terminal domain-containing protein</fullName>
    </submittedName>
</protein>
<dbReference type="InterPro" id="IPR002772">
    <property type="entry name" value="Glyco_hydro_3_C"/>
</dbReference>
<dbReference type="SUPFAM" id="SSF52279">
    <property type="entry name" value="Beta-D-glucan exohydrolase, C-terminal domain"/>
    <property type="match status" value="1"/>
</dbReference>
<dbReference type="InterPro" id="IPR037524">
    <property type="entry name" value="PA14/GLEYA"/>
</dbReference>
<feature type="signal peptide" evidence="4">
    <location>
        <begin position="1"/>
        <end position="20"/>
    </location>
</feature>
<comment type="caution">
    <text evidence="6">The sequence shown here is derived from an EMBL/GenBank/DDBJ whole genome shotgun (WGS) entry which is preliminary data.</text>
</comment>
<accession>A0ABV7V377</accession>
<dbReference type="RefSeq" id="WP_191323821.1">
    <property type="nucleotide sequence ID" value="NZ_BMZP01000006.1"/>
</dbReference>
<reference evidence="7" key="1">
    <citation type="journal article" date="2019" name="Int. J. Syst. Evol. Microbiol.">
        <title>The Global Catalogue of Microorganisms (GCM) 10K type strain sequencing project: providing services to taxonomists for standard genome sequencing and annotation.</title>
        <authorList>
            <consortium name="The Broad Institute Genomics Platform"/>
            <consortium name="The Broad Institute Genome Sequencing Center for Infectious Disease"/>
            <person name="Wu L."/>
            <person name="Ma J."/>
        </authorList>
    </citation>
    <scope>NUCLEOTIDE SEQUENCE [LARGE SCALE GENOMIC DNA]</scope>
    <source>
        <strain evidence="7">KCTC 42224</strain>
    </source>
</reference>
<dbReference type="Proteomes" id="UP001595683">
    <property type="component" value="Unassembled WGS sequence"/>
</dbReference>
<keyword evidence="2 4" id="KW-0732">Signal</keyword>
<dbReference type="GO" id="GO:0016787">
    <property type="term" value="F:hydrolase activity"/>
    <property type="evidence" value="ECO:0007669"/>
    <property type="project" value="UniProtKB-KW"/>
</dbReference>
<feature type="domain" description="PA14" evidence="5">
    <location>
        <begin position="442"/>
        <end position="582"/>
    </location>
</feature>
<dbReference type="InterPro" id="IPR036962">
    <property type="entry name" value="Glyco_hydro_3_N_sf"/>
</dbReference>
<dbReference type="SUPFAM" id="SSF56988">
    <property type="entry name" value="Anthrax protective antigen"/>
    <property type="match status" value="1"/>
</dbReference>
<dbReference type="Gene3D" id="3.40.50.1700">
    <property type="entry name" value="Glycoside hydrolase family 3 C-terminal domain"/>
    <property type="match status" value="2"/>
</dbReference>
<dbReference type="SMART" id="SM00758">
    <property type="entry name" value="PA14"/>
    <property type="match status" value="1"/>
</dbReference>
<dbReference type="InterPro" id="IPR044993">
    <property type="entry name" value="BXL"/>
</dbReference>
<evidence type="ECO:0000259" key="5">
    <source>
        <dbReference type="PROSITE" id="PS51820"/>
    </source>
</evidence>
<dbReference type="PANTHER" id="PTHR42721">
    <property type="entry name" value="SUGAR HYDROLASE-RELATED"/>
    <property type="match status" value="1"/>
</dbReference>
<keyword evidence="7" id="KW-1185">Reference proteome</keyword>
<dbReference type="SUPFAM" id="SSF51445">
    <property type="entry name" value="(Trans)glycosidases"/>
    <property type="match status" value="1"/>
</dbReference>
<dbReference type="InterPro" id="IPR036881">
    <property type="entry name" value="Glyco_hydro_3_C_sf"/>
</dbReference>
<dbReference type="InterPro" id="IPR026891">
    <property type="entry name" value="Fn3-like"/>
</dbReference>
<keyword evidence="3 6" id="KW-0378">Hydrolase</keyword>
<dbReference type="Gene3D" id="3.20.20.300">
    <property type="entry name" value="Glycoside hydrolase, family 3, N-terminal domain"/>
    <property type="match status" value="1"/>
</dbReference>
<feature type="chain" id="PRO_5047420681" evidence="4">
    <location>
        <begin position="21"/>
        <end position="860"/>
    </location>
</feature>
<dbReference type="Pfam" id="PF14310">
    <property type="entry name" value="Fn3-like"/>
    <property type="match status" value="1"/>
</dbReference>
<proteinExistence type="inferred from homology"/>
<evidence type="ECO:0000313" key="7">
    <source>
        <dbReference type="Proteomes" id="UP001595683"/>
    </source>
</evidence>
<dbReference type="InterPro" id="IPR017853">
    <property type="entry name" value="GH"/>
</dbReference>
<dbReference type="SMART" id="SM01217">
    <property type="entry name" value="Fn3_like"/>
    <property type="match status" value="1"/>
</dbReference>
<evidence type="ECO:0000256" key="1">
    <source>
        <dbReference type="ARBA" id="ARBA00005336"/>
    </source>
</evidence>
<evidence type="ECO:0000313" key="6">
    <source>
        <dbReference type="EMBL" id="MFC3671880.1"/>
    </source>
</evidence>
<dbReference type="PROSITE" id="PS51820">
    <property type="entry name" value="PA14"/>
    <property type="match status" value="1"/>
</dbReference>
<dbReference type="InterPro" id="IPR013783">
    <property type="entry name" value="Ig-like_fold"/>
</dbReference>
<gene>
    <name evidence="6" type="ORF">ACFOOT_10635</name>
</gene>
<dbReference type="EMBL" id="JBHRYE010000017">
    <property type="protein sequence ID" value="MFC3671880.1"/>
    <property type="molecule type" value="Genomic_DNA"/>
</dbReference>
<comment type="similarity">
    <text evidence="1">Belongs to the glycosyl hydrolase 3 family.</text>
</comment>
<evidence type="ECO:0000256" key="2">
    <source>
        <dbReference type="ARBA" id="ARBA00022729"/>
    </source>
</evidence>
<name>A0ABV7V377_9SPHN</name>
<dbReference type="PRINTS" id="PR00133">
    <property type="entry name" value="GLHYDRLASE3"/>
</dbReference>
<evidence type="ECO:0000256" key="4">
    <source>
        <dbReference type="SAM" id="SignalP"/>
    </source>
</evidence>
<sequence>MRLLLASSALCLALATAAHADPVNEKVASALKGVSLERKAAQLQSTAPADPALGLPAYDWWNEGLHGLARNGVATVFPQAIGLAATWDPALMERVGTVISTEARARFNAQSPLADRRIYEGLTIWSPNINIFRDPRWGRGQETYGEDPLLTGSLAVGFIKGLQGPDLAHPRVIATAKHLAVHSGPEAGRDSFDVDVSPQDLEWTYLPQFRMAVTQGHALSLMCAYNAIAGTPVCASDALLNQRVRKDWGFDGFIVSDCDAIGNIWQFHHHAFDAAEAAAAAIKGGTDFNCGTAYGALPEAVRRGLVSEAEVDRALTRSLAARARLGIAFGQANPWARIRPDQVDTPDHRALALEAARKAMVLVQNNGGVLPLKPGVRLAVIGANADDLAVLEANYHGTAAAPVTPLEGLRARFGADHVTYAQGSVLAEGAPVILPETALSAGGKPGLAGEYRDAAGKLVLARQDRRIDFNFTRSAPKGLDPQRFSASWSGMLVPPGPGAWRLAIDAPQCWKDCHRHDDVALWVGGQQLHAGPLGGARQEFALTSDGTPQPIRLDLDHYGDDEGLRLLWLPPAGAEEARALAVARDADVIVAVLGLSPDLEGEALQVQVPGFVGGDRSEIELPRPQADLLGRLRATGKPVVAVLATGSAVAMDENLADAVVVAWYPGEAGGTALADTLSGASNPSGRLPVTFYRHTTDLPAFVDYGMKERTYRFFSGKPLWGFGHGLSYTRFAYAAPQVRAADTASPVTLSVQVRNAGDRAGEDVIQAYVVPPVVPHDAVLTEPVLQHQLAGFTRVNLAPGTMQTVTLTLDPRSLSVVDRRGTRRVLPGSYKAWIGDGQPGDGPGTWVTFTLAGQAQEMPK</sequence>
<dbReference type="PANTHER" id="PTHR42721:SF3">
    <property type="entry name" value="BETA-D-XYLOSIDASE 5-RELATED"/>
    <property type="match status" value="1"/>
</dbReference>
<organism evidence="6 7">
    <name type="scientific">Novosphingobium pokkalii</name>
    <dbReference type="NCBI Taxonomy" id="1770194"/>
    <lineage>
        <taxon>Bacteria</taxon>
        <taxon>Pseudomonadati</taxon>
        <taxon>Pseudomonadota</taxon>
        <taxon>Alphaproteobacteria</taxon>
        <taxon>Sphingomonadales</taxon>
        <taxon>Sphingomonadaceae</taxon>
        <taxon>Novosphingobium</taxon>
    </lineage>
</organism>
<dbReference type="InterPro" id="IPR011658">
    <property type="entry name" value="PA14_dom"/>
</dbReference>
<evidence type="ECO:0000256" key="3">
    <source>
        <dbReference type="ARBA" id="ARBA00022801"/>
    </source>
</evidence>
<dbReference type="Pfam" id="PF01915">
    <property type="entry name" value="Glyco_hydro_3_C"/>
    <property type="match status" value="1"/>
</dbReference>
<dbReference type="Gene3D" id="2.60.40.10">
    <property type="entry name" value="Immunoglobulins"/>
    <property type="match status" value="1"/>
</dbReference>
<dbReference type="InterPro" id="IPR001764">
    <property type="entry name" value="Glyco_hydro_3_N"/>
</dbReference>